<gene>
    <name evidence="2" type="ORF">KC19_5G030900</name>
</gene>
<name>A0A8T0HXG0_CERPU</name>
<feature type="chain" id="PRO_5035825490" evidence="1">
    <location>
        <begin position="23"/>
        <end position="103"/>
    </location>
</feature>
<sequence length="103" mass="11781">MLSLVSFGLVSLLAWFRYLVQVVRECLDEVLGYQLSSSGYIAFEDEKLGVSFCRFLVKKLHCQVERMAFLKSEESCGIDSVLLSIIVSDTFVFAMDFFIFELL</sequence>
<evidence type="ECO:0000256" key="1">
    <source>
        <dbReference type="SAM" id="SignalP"/>
    </source>
</evidence>
<keyword evidence="3" id="KW-1185">Reference proteome</keyword>
<protein>
    <submittedName>
        <fullName evidence="2">Uncharacterized protein</fullName>
    </submittedName>
</protein>
<organism evidence="2 3">
    <name type="scientific">Ceratodon purpureus</name>
    <name type="common">Fire moss</name>
    <name type="synonym">Dicranum purpureum</name>
    <dbReference type="NCBI Taxonomy" id="3225"/>
    <lineage>
        <taxon>Eukaryota</taxon>
        <taxon>Viridiplantae</taxon>
        <taxon>Streptophyta</taxon>
        <taxon>Embryophyta</taxon>
        <taxon>Bryophyta</taxon>
        <taxon>Bryophytina</taxon>
        <taxon>Bryopsida</taxon>
        <taxon>Dicranidae</taxon>
        <taxon>Pseudoditrichales</taxon>
        <taxon>Ditrichaceae</taxon>
        <taxon>Ceratodon</taxon>
    </lineage>
</organism>
<dbReference type="AlphaFoldDB" id="A0A8T0HXG0"/>
<accession>A0A8T0HXG0</accession>
<reference evidence="2" key="1">
    <citation type="submission" date="2020-06" db="EMBL/GenBank/DDBJ databases">
        <title>WGS assembly of Ceratodon purpureus strain R40.</title>
        <authorList>
            <person name="Carey S.B."/>
            <person name="Jenkins J."/>
            <person name="Shu S."/>
            <person name="Lovell J.T."/>
            <person name="Sreedasyam A."/>
            <person name="Maumus F."/>
            <person name="Tiley G.P."/>
            <person name="Fernandez-Pozo N."/>
            <person name="Barry K."/>
            <person name="Chen C."/>
            <person name="Wang M."/>
            <person name="Lipzen A."/>
            <person name="Daum C."/>
            <person name="Saski C.A."/>
            <person name="Payton A.C."/>
            <person name="Mcbreen J.C."/>
            <person name="Conrad R.E."/>
            <person name="Kollar L.M."/>
            <person name="Olsson S."/>
            <person name="Huttunen S."/>
            <person name="Landis J.B."/>
            <person name="Wickett N.J."/>
            <person name="Johnson M.G."/>
            <person name="Rensing S.A."/>
            <person name="Grimwood J."/>
            <person name="Schmutz J."/>
            <person name="Mcdaniel S.F."/>
        </authorList>
    </citation>
    <scope>NUCLEOTIDE SEQUENCE</scope>
    <source>
        <strain evidence="2">R40</strain>
    </source>
</reference>
<feature type="signal peptide" evidence="1">
    <location>
        <begin position="1"/>
        <end position="22"/>
    </location>
</feature>
<evidence type="ECO:0000313" key="3">
    <source>
        <dbReference type="Proteomes" id="UP000822688"/>
    </source>
</evidence>
<dbReference type="Proteomes" id="UP000822688">
    <property type="component" value="Chromosome 5"/>
</dbReference>
<dbReference type="EMBL" id="CM026425">
    <property type="protein sequence ID" value="KAG0575784.1"/>
    <property type="molecule type" value="Genomic_DNA"/>
</dbReference>
<keyword evidence="1" id="KW-0732">Signal</keyword>
<comment type="caution">
    <text evidence="2">The sequence shown here is derived from an EMBL/GenBank/DDBJ whole genome shotgun (WGS) entry which is preliminary data.</text>
</comment>
<proteinExistence type="predicted"/>
<evidence type="ECO:0000313" key="2">
    <source>
        <dbReference type="EMBL" id="KAG0575784.1"/>
    </source>
</evidence>